<dbReference type="GO" id="GO:0003700">
    <property type="term" value="F:DNA-binding transcription factor activity"/>
    <property type="evidence" value="ECO:0007669"/>
    <property type="project" value="InterPro"/>
</dbReference>
<dbReference type="RefSeq" id="WP_106563244.1">
    <property type="nucleotide sequence ID" value="NZ_PYAU01000001.1"/>
</dbReference>
<gene>
    <name evidence="7" type="ORF">CLV49_1812</name>
    <name evidence="8" type="ORF">ELQ93_10145</name>
</gene>
<dbReference type="CDD" id="cd06986">
    <property type="entry name" value="cupin_MmsR-like_N"/>
    <property type="match status" value="1"/>
</dbReference>
<dbReference type="PROSITE" id="PS01124">
    <property type="entry name" value="HTH_ARAC_FAMILY_2"/>
    <property type="match status" value="1"/>
</dbReference>
<dbReference type="InterPro" id="IPR014710">
    <property type="entry name" value="RmlC-like_jellyroll"/>
</dbReference>
<dbReference type="InterPro" id="IPR050204">
    <property type="entry name" value="AraC_XylS_family_regulators"/>
</dbReference>
<name>A0A2P8GW52_9MICO</name>
<dbReference type="Gene3D" id="2.60.120.10">
    <property type="entry name" value="Jelly Rolls"/>
    <property type="match status" value="1"/>
</dbReference>
<dbReference type="EMBL" id="PYAU01000001">
    <property type="protein sequence ID" value="PSL38197.1"/>
    <property type="molecule type" value="Genomic_DNA"/>
</dbReference>
<dbReference type="Proteomes" id="UP000268291">
    <property type="component" value="Unassembled WGS sequence"/>
</dbReference>
<reference evidence="8 10" key="2">
    <citation type="submission" date="2018-12" db="EMBL/GenBank/DDBJ databases">
        <authorList>
            <person name="hu s."/>
            <person name="Xu Y."/>
            <person name="Xu B."/>
            <person name="Li F."/>
        </authorList>
    </citation>
    <scope>NUCLEOTIDE SEQUENCE [LARGE SCALE GENOMIC DNA]</scope>
    <source>
        <strain evidence="8 10">KSW2-17</strain>
    </source>
</reference>
<keyword evidence="4" id="KW-0010">Activator</keyword>
<dbReference type="OrthoDB" id="3186094at2"/>
<dbReference type="Pfam" id="PF02311">
    <property type="entry name" value="AraC_binding"/>
    <property type="match status" value="1"/>
</dbReference>
<evidence type="ECO:0000313" key="9">
    <source>
        <dbReference type="Proteomes" id="UP000241203"/>
    </source>
</evidence>
<keyword evidence="2" id="KW-0805">Transcription regulation</keyword>
<evidence type="ECO:0000313" key="10">
    <source>
        <dbReference type="Proteomes" id="UP000268291"/>
    </source>
</evidence>
<organism evidence="7 9">
    <name type="scientific">Labedella gwakjiensis</name>
    <dbReference type="NCBI Taxonomy" id="390269"/>
    <lineage>
        <taxon>Bacteria</taxon>
        <taxon>Bacillati</taxon>
        <taxon>Actinomycetota</taxon>
        <taxon>Actinomycetes</taxon>
        <taxon>Micrococcales</taxon>
        <taxon>Microbacteriaceae</taxon>
        <taxon>Labedella</taxon>
    </lineage>
</organism>
<proteinExistence type="predicted"/>
<dbReference type="InterPro" id="IPR018060">
    <property type="entry name" value="HTH_AraC"/>
</dbReference>
<keyword evidence="5" id="KW-0804">Transcription</keyword>
<dbReference type="InterPro" id="IPR020449">
    <property type="entry name" value="Tscrpt_reg_AraC-type_HTH"/>
</dbReference>
<keyword evidence="10" id="KW-1185">Reference proteome</keyword>
<reference evidence="7 9" key="1">
    <citation type="submission" date="2018-03" db="EMBL/GenBank/DDBJ databases">
        <title>Genomic Encyclopedia of Archaeal and Bacterial Type Strains, Phase II (KMG-II): from individual species to whole genera.</title>
        <authorList>
            <person name="Goeker M."/>
        </authorList>
    </citation>
    <scope>NUCLEOTIDE SEQUENCE [LARGE SCALE GENOMIC DNA]</scope>
    <source>
        <strain evidence="7 9">DSM 21548</strain>
    </source>
</reference>
<dbReference type="EMBL" id="RZGY01000001">
    <property type="protein sequence ID" value="RUQ87260.1"/>
    <property type="molecule type" value="Genomic_DNA"/>
</dbReference>
<dbReference type="SUPFAM" id="SSF51215">
    <property type="entry name" value="Regulatory protein AraC"/>
    <property type="match status" value="1"/>
</dbReference>
<evidence type="ECO:0000256" key="1">
    <source>
        <dbReference type="ARBA" id="ARBA00022490"/>
    </source>
</evidence>
<dbReference type="InterPro" id="IPR003313">
    <property type="entry name" value="AraC-bd"/>
</dbReference>
<keyword evidence="3" id="KW-0238">DNA-binding</keyword>
<comment type="caution">
    <text evidence="7">The sequence shown here is derived from an EMBL/GenBank/DDBJ whole genome shotgun (WGS) entry which is preliminary data.</text>
</comment>
<evidence type="ECO:0000256" key="2">
    <source>
        <dbReference type="ARBA" id="ARBA00023015"/>
    </source>
</evidence>
<sequence>MSIPDGFPGQRMLVLPRPLVRDALQRPGTAHLVVTDCGYFPEAQSHGRSRSTGIPQAVVIVCTKGKGWATTEDGRVDVSAGQAVVLPPGHPHAYGADPDDPWTVWWLHVQGRDLPEFLTAAGITTRSPVRSLSDVYRAVALVQEALVWMERDASPASLLGAAGAAWHLMALLATDRAPGTRHDTLDRAAAYIRESGDETVSVAALAGMARLSPSHFSALFKEQFGFPVRQYQTQVRMARARELLDTTDEPIASVAATVGYPDSFYFARQFKRVHGVSPLRYRRQRKG</sequence>
<evidence type="ECO:0000256" key="4">
    <source>
        <dbReference type="ARBA" id="ARBA00023159"/>
    </source>
</evidence>
<dbReference type="Proteomes" id="UP000241203">
    <property type="component" value="Unassembled WGS sequence"/>
</dbReference>
<dbReference type="Pfam" id="PF12833">
    <property type="entry name" value="HTH_18"/>
    <property type="match status" value="1"/>
</dbReference>
<dbReference type="PROSITE" id="PS00041">
    <property type="entry name" value="HTH_ARAC_FAMILY_1"/>
    <property type="match status" value="1"/>
</dbReference>
<dbReference type="SUPFAM" id="SSF46689">
    <property type="entry name" value="Homeodomain-like"/>
    <property type="match status" value="2"/>
</dbReference>
<evidence type="ECO:0000313" key="8">
    <source>
        <dbReference type="EMBL" id="RUQ87260.1"/>
    </source>
</evidence>
<dbReference type="PANTHER" id="PTHR46796">
    <property type="entry name" value="HTH-TYPE TRANSCRIPTIONAL ACTIVATOR RHAS-RELATED"/>
    <property type="match status" value="1"/>
</dbReference>
<protein>
    <submittedName>
        <fullName evidence="7">AraC family transcriptional regulator</fullName>
    </submittedName>
</protein>
<dbReference type="InterPro" id="IPR018062">
    <property type="entry name" value="HTH_AraC-typ_CS"/>
</dbReference>
<dbReference type="GO" id="GO:0043565">
    <property type="term" value="F:sequence-specific DNA binding"/>
    <property type="evidence" value="ECO:0007669"/>
    <property type="project" value="InterPro"/>
</dbReference>
<feature type="domain" description="HTH araC/xylS-type" evidence="6">
    <location>
        <begin position="186"/>
        <end position="284"/>
    </location>
</feature>
<dbReference type="InterPro" id="IPR037923">
    <property type="entry name" value="HTH-like"/>
</dbReference>
<evidence type="ECO:0000256" key="5">
    <source>
        <dbReference type="ARBA" id="ARBA00023163"/>
    </source>
</evidence>
<dbReference type="PANTHER" id="PTHR46796:SF13">
    <property type="entry name" value="HTH-TYPE TRANSCRIPTIONAL ACTIVATOR RHAS"/>
    <property type="match status" value="1"/>
</dbReference>
<dbReference type="InterPro" id="IPR009057">
    <property type="entry name" value="Homeodomain-like_sf"/>
</dbReference>
<keyword evidence="1" id="KW-0963">Cytoplasm</keyword>
<dbReference type="PRINTS" id="PR00032">
    <property type="entry name" value="HTHARAC"/>
</dbReference>
<dbReference type="AlphaFoldDB" id="A0A2P8GW52"/>
<dbReference type="SMART" id="SM00342">
    <property type="entry name" value="HTH_ARAC"/>
    <property type="match status" value="1"/>
</dbReference>
<evidence type="ECO:0000259" key="6">
    <source>
        <dbReference type="PROSITE" id="PS01124"/>
    </source>
</evidence>
<evidence type="ECO:0000256" key="3">
    <source>
        <dbReference type="ARBA" id="ARBA00023125"/>
    </source>
</evidence>
<evidence type="ECO:0000313" key="7">
    <source>
        <dbReference type="EMBL" id="PSL38197.1"/>
    </source>
</evidence>
<dbReference type="Gene3D" id="1.10.10.60">
    <property type="entry name" value="Homeodomain-like"/>
    <property type="match status" value="2"/>
</dbReference>
<accession>A0A2P8GW52</accession>